<name>A0AAV9UA02_9PEZI</name>
<evidence type="ECO:0000256" key="1">
    <source>
        <dbReference type="SAM" id="MobiDB-lite"/>
    </source>
</evidence>
<organism evidence="2 3">
    <name type="scientific">Orbilia brochopaga</name>
    <dbReference type="NCBI Taxonomy" id="3140254"/>
    <lineage>
        <taxon>Eukaryota</taxon>
        <taxon>Fungi</taxon>
        <taxon>Dikarya</taxon>
        <taxon>Ascomycota</taxon>
        <taxon>Pezizomycotina</taxon>
        <taxon>Orbiliomycetes</taxon>
        <taxon>Orbiliales</taxon>
        <taxon>Orbiliaceae</taxon>
        <taxon>Orbilia</taxon>
    </lineage>
</organism>
<feature type="region of interest" description="Disordered" evidence="1">
    <location>
        <begin position="64"/>
        <end position="229"/>
    </location>
</feature>
<gene>
    <name evidence="2" type="ORF">TWF696_001704</name>
</gene>
<reference evidence="2 3" key="1">
    <citation type="submission" date="2019-10" db="EMBL/GenBank/DDBJ databases">
        <authorList>
            <person name="Palmer J.M."/>
        </authorList>
    </citation>
    <scope>NUCLEOTIDE SEQUENCE [LARGE SCALE GENOMIC DNA]</scope>
    <source>
        <strain evidence="2 3">TWF696</strain>
    </source>
</reference>
<comment type="caution">
    <text evidence="2">The sequence shown here is derived from an EMBL/GenBank/DDBJ whole genome shotgun (WGS) entry which is preliminary data.</text>
</comment>
<feature type="compositionally biased region" description="Pro residues" evidence="1">
    <location>
        <begin position="201"/>
        <end position="211"/>
    </location>
</feature>
<accession>A0AAV9UA02</accession>
<evidence type="ECO:0000313" key="2">
    <source>
        <dbReference type="EMBL" id="KAK6336137.1"/>
    </source>
</evidence>
<protein>
    <submittedName>
        <fullName evidence="2">Uncharacterized protein</fullName>
    </submittedName>
</protein>
<sequence>MSTSIDIASVMDSGENEDGLGATNDFTALKVVHKPLVISDSGGLYSVTVDDNIKSDAHDDSIVSKLGKELTEDSAENKVLDGDGEQENGAESMDDKGSQTTKKKGKDNPKKKIEVAADSEKPAGTKGKRGRKPKAKVEGADTEAQGDSTAKPKGKPGRKRKDTADASNGGDKADAEDAVKPKRARKSAKKSSLSTLELSMPPTPPASPPPLTAEELASRAAEAAAEEARQTRLKAIPYYREEMKEIFDYLCDRNVYWRQDLPRNKRYSNRDTKLLEKEVRKKFAEILQGYPLESEVMEAFENEEKRRLRAVTEVADGEKVENDVNGDETAALDG</sequence>
<keyword evidence="3" id="KW-1185">Reference proteome</keyword>
<feature type="compositionally biased region" description="Basic and acidic residues" evidence="1">
    <location>
        <begin position="106"/>
        <end position="123"/>
    </location>
</feature>
<proteinExistence type="predicted"/>
<feature type="region of interest" description="Disordered" evidence="1">
    <location>
        <begin position="1"/>
        <end position="22"/>
    </location>
</feature>
<feature type="compositionally biased region" description="Basic and acidic residues" evidence="1">
    <location>
        <begin position="64"/>
        <end position="81"/>
    </location>
</feature>
<dbReference type="AlphaFoldDB" id="A0AAV9UA02"/>
<feature type="compositionally biased region" description="Basic residues" evidence="1">
    <location>
        <begin position="152"/>
        <end position="161"/>
    </location>
</feature>
<dbReference type="Proteomes" id="UP001375240">
    <property type="component" value="Unassembled WGS sequence"/>
</dbReference>
<feature type="compositionally biased region" description="Low complexity" evidence="1">
    <location>
        <begin position="190"/>
        <end position="200"/>
    </location>
</feature>
<dbReference type="EMBL" id="JAVHNQ010000011">
    <property type="protein sequence ID" value="KAK6336137.1"/>
    <property type="molecule type" value="Genomic_DNA"/>
</dbReference>
<feature type="compositionally biased region" description="Basic and acidic residues" evidence="1">
    <location>
        <begin position="171"/>
        <end position="180"/>
    </location>
</feature>
<evidence type="ECO:0000313" key="3">
    <source>
        <dbReference type="Proteomes" id="UP001375240"/>
    </source>
</evidence>
<feature type="compositionally biased region" description="Low complexity" evidence="1">
    <location>
        <begin position="212"/>
        <end position="223"/>
    </location>
</feature>